<evidence type="ECO:0000259" key="1">
    <source>
        <dbReference type="Pfam" id="PF17919"/>
    </source>
</evidence>
<dbReference type="SUPFAM" id="SSF56672">
    <property type="entry name" value="DNA/RNA polymerases"/>
    <property type="match status" value="1"/>
</dbReference>
<organism evidence="2">
    <name type="scientific">Tanacetum cinerariifolium</name>
    <name type="common">Dalmatian daisy</name>
    <name type="synonym">Chrysanthemum cinerariifolium</name>
    <dbReference type="NCBI Taxonomy" id="118510"/>
    <lineage>
        <taxon>Eukaryota</taxon>
        <taxon>Viridiplantae</taxon>
        <taxon>Streptophyta</taxon>
        <taxon>Embryophyta</taxon>
        <taxon>Tracheophyta</taxon>
        <taxon>Spermatophyta</taxon>
        <taxon>Magnoliopsida</taxon>
        <taxon>eudicotyledons</taxon>
        <taxon>Gunneridae</taxon>
        <taxon>Pentapetalae</taxon>
        <taxon>asterids</taxon>
        <taxon>campanulids</taxon>
        <taxon>Asterales</taxon>
        <taxon>Asteraceae</taxon>
        <taxon>Asteroideae</taxon>
        <taxon>Anthemideae</taxon>
        <taxon>Anthemidinae</taxon>
        <taxon>Tanacetum</taxon>
    </lineage>
</organism>
<evidence type="ECO:0000313" key="2">
    <source>
        <dbReference type="EMBL" id="GEU39095.1"/>
    </source>
</evidence>
<dbReference type="Gene3D" id="3.30.420.10">
    <property type="entry name" value="Ribonuclease H-like superfamily/Ribonuclease H"/>
    <property type="match status" value="1"/>
</dbReference>
<comment type="caution">
    <text evidence="2">The sequence shown here is derived from an EMBL/GenBank/DDBJ whole genome shotgun (WGS) entry which is preliminary data.</text>
</comment>
<dbReference type="InterPro" id="IPR012337">
    <property type="entry name" value="RNaseH-like_sf"/>
</dbReference>
<name>A0A6L2JTD4_TANCI</name>
<dbReference type="PANTHER" id="PTHR48475:SF1">
    <property type="entry name" value="RNASE H TYPE-1 DOMAIN-CONTAINING PROTEIN"/>
    <property type="match status" value="1"/>
</dbReference>
<dbReference type="SUPFAM" id="SSF53098">
    <property type="entry name" value="Ribonuclease H-like"/>
    <property type="match status" value="1"/>
</dbReference>
<keyword evidence="2" id="KW-0808">Transferase</keyword>
<dbReference type="Pfam" id="PF17919">
    <property type="entry name" value="RT_RNaseH_2"/>
    <property type="match status" value="1"/>
</dbReference>
<dbReference type="EMBL" id="BKCJ010001131">
    <property type="protein sequence ID" value="GEU39095.1"/>
    <property type="molecule type" value="Genomic_DNA"/>
</dbReference>
<proteinExistence type="predicted"/>
<gene>
    <name evidence="2" type="ORF">Tci_011073</name>
</gene>
<keyword evidence="2" id="KW-0548">Nucleotidyltransferase</keyword>
<dbReference type="AlphaFoldDB" id="A0A6L2JTD4"/>
<protein>
    <submittedName>
        <fullName evidence="2">Reverse transcriptase domain-containing protein</fullName>
    </submittedName>
</protein>
<dbReference type="InterPro" id="IPR041577">
    <property type="entry name" value="RT_RNaseH_2"/>
</dbReference>
<accession>A0A6L2JTD4</accession>
<dbReference type="GO" id="GO:0003964">
    <property type="term" value="F:RNA-directed DNA polymerase activity"/>
    <property type="evidence" value="ECO:0007669"/>
    <property type="project" value="UniProtKB-KW"/>
</dbReference>
<keyword evidence="2" id="KW-0695">RNA-directed DNA polymerase</keyword>
<dbReference type="PANTHER" id="PTHR48475">
    <property type="entry name" value="RIBONUCLEASE H"/>
    <property type="match status" value="1"/>
</dbReference>
<dbReference type="InterPro" id="IPR043502">
    <property type="entry name" value="DNA/RNA_pol_sf"/>
</dbReference>
<feature type="domain" description="Reverse transcriptase/retrotransposon-derived protein RNase H-like" evidence="1">
    <location>
        <begin position="3"/>
        <end position="88"/>
    </location>
</feature>
<dbReference type="InterPro" id="IPR036397">
    <property type="entry name" value="RNaseH_sf"/>
</dbReference>
<dbReference type="GO" id="GO:0003676">
    <property type="term" value="F:nucleic acid binding"/>
    <property type="evidence" value="ECO:0007669"/>
    <property type="project" value="InterPro"/>
</dbReference>
<reference evidence="2" key="1">
    <citation type="journal article" date="2019" name="Sci. Rep.">
        <title>Draft genome of Tanacetum cinerariifolium, the natural source of mosquito coil.</title>
        <authorList>
            <person name="Yamashiro T."/>
            <person name="Shiraishi A."/>
            <person name="Satake H."/>
            <person name="Nakayama K."/>
        </authorList>
    </citation>
    <scope>NUCLEOTIDE SEQUENCE</scope>
</reference>
<sequence>MDAEEAFQKLKKFMEIMPTITTTIKDEVLVMYLAALAESISNVLLAERKERQVPIYFVSMVLQGAKHNYPPLEKLILALAHAARRMRRERDSTEKQIPKDFSVKMPSEENKKIMARRTETKKEKPKLDNTWKLYTNGASSSDGLGVGLMLINPDGKEYKYALRFRFETVNNKAEYEALLVGLRVA</sequence>